<dbReference type="EMBL" id="QZCW01000003">
    <property type="protein sequence ID" value="MCW5322477.1"/>
    <property type="molecule type" value="Genomic_DNA"/>
</dbReference>
<protein>
    <submittedName>
        <fullName evidence="1">Uncharacterized protein</fullName>
    </submittedName>
</protein>
<organism evidence="1 2">
    <name type="scientific">Verminephrobacter aporrectodeae subsp. tuberculatae</name>
    <dbReference type="NCBI Taxonomy" id="1110392"/>
    <lineage>
        <taxon>Bacteria</taxon>
        <taxon>Pseudomonadati</taxon>
        <taxon>Pseudomonadota</taxon>
        <taxon>Betaproteobacteria</taxon>
        <taxon>Burkholderiales</taxon>
        <taxon>Comamonadaceae</taxon>
        <taxon>Verminephrobacter</taxon>
    </lineage>
</organism>
<dbReference type="PANTHER" id="PTHR43876:SF7">
    <property type="entry name" value="UBIQUINONE BIOSYNTHESIS MONOOXYGENASE COQ6, MITOCHONDRIAL"/>
    <property type="match status" value="1"/>
</dbReference>
<sequence length="132" mass="14110">MDALAWIVDVPALQARLAEALRFQPQVEVVAAPVSAALTVVCKGRSSSTRAEFGVDFERTPYAQHAIATRLHCAHPHGQVARQWFLPHGILAFLPLDGPLGHSVAGVWSVAQELVAPLLALAPEAFAHHPSS</sequence>
<proteinExistence type="predicted"/>
<reference evidence="2" key="1">
    <citation type="submission" date="2023-07" db="EMBL/GenBank/DDBJ databases">
        <title>Verminephrobacter genomes.</title>
        <authorList>
            <person name="Lund M.B."/>
        </authorList>
    </citation>
    <scope>NUCLEOTIDE SEQUENCE [LARGE SCALE GENOMIC DNA]</scope>
    <source>
        <strain evidence="2">AtM5-05</strain>
    </source>
</reference>
<dbReference type="PANTHER" id="PTHR43876">
    <property type="entry name" value="UBIQUINONE BIOSYNTHESIS MONOOXYGENASE COQ6, MITOCHONDRIAL"/>
    <property type="match status" value="1"/>
</dbReference>
<dbReference type="InterPro" id="IPR051205">
    <property type="entry name" value="UbiH/COQ6_monooxygenase"/>
</dbReference>
<comment type="caution">
    <text evidence="1">The sequence shown here is derived from an EMBL/GenBank/DDBJ whole genome shotgun (WGS) entry which is preliminary data.</text>
</comment>
<keyword evidence="2" id="KW-1185">Reference proteome</keyword>
<dbReference type="Gene3D" id="3.30.9.10">
    <property type="entry name" value="D-Amino Acid Oxidase, subunit A, domain 2"/>
    <property type="match status" value="1"/>
</dbReference>
<evidence type="ECO:0000313" key="2">
    <source>
        <dbReference type="Proteomes" id="UP001208935"/>
    </source>
</evidence>
<name>A0ABT3KWT3_9BURK</name>
<gene>
    <name evidence="1" type="ORF">D5039_15350</name>
</gene>
<dbReference type="Proteomes" id="UP001208935">
    <property type="component" value="Unassembled WGS sequence"/>
</dbReference>
<evidence type="ECO:0000313" key="1">
    <source>
        <dbReference type="EMBL" id="MCW5322477.1"/>
    </source>
</evidence>
<accession>A0ABT3KWT3</accession>